<organism evidence="3 4">
    <name type="scientific">Macrostomum lignano</name>
    <dbReference type="NCBI Taxonomy" id="282301"/>
    <lineage>
        <taxon>Eukaryota</taxon>
        <taxon>Metazoa</taxon>
        <taxon>Spiralia</taxon>
        <taxon>Lophotrochozoa</taxon>
        <taxon>Platyhelminthes</taxon>
        <taxon>Rhabditophora</taxon>
        <taxon>Macrostomorpha</taxon>
        <taxon>Macrostomida</taxon>
        <taxon>Macrostomidae</taxon>
        <taxon>Macrostomum</taxon>
    </lineage>
</organism>
<dbReference type="SUPFAM" id="SSF143503">
    <property type="entry name" value="PUG domain-like"/>
    <property type="match status" value="1"/>
</dbReference>
<reference evidence="3 4" key="1">
    <citation type="submission" date="2017-06" db="EMBL/GenBank/DDBJ databases">
        <title>A platform for efficient transgenesis in Macrostomum lignano, a flatworm model organism for stem cell research.</title>
        <authorList>
            <person name="Berezikov E."/>
        </authorList>
    </citation>
    <scope>NUCLEOTIDE SEQUENCE [LARGE SCALE GENOMIC DNA]</scope>
    <source>
        <strain evidence="3">DV1</strain>
        <tissue evidence="3">Whole organism</tissue>
    </source>
</reference>
<proteinExistence type="predicted"/>
<name>A0A267E3Z8_9PLAT</name>
<feature type="region of interest" description="Disordered" evidence="1">
    <location>
        <begin position="1"/>
        <end position="33"/>
    </location>
</feature>
<dbReference type="SUPFAM" id="SSF54236">
    <property type="entry name" value="Ubiquitin-like"/>
    <property type="match status" value="1"/>
</dbReference>
<dbReference type="SMART" id="SM00580">
    <property type="entry name" value="PUG"/>
    <property type="match status" value="1"/>
</dbReference>
<evidence type="ECO:0000259" key="2">
    <source>
        <dbReference type="PROSITE" id="PS50033"/>
    </source>
</evidence>
<dbReference type="PANTHER" id="PTHR23153">
    <property type="entry name" value="UBX-RELATED"/>
    <property type="match status" value="1"/>
</dbReference>
<keyword evidence="4" id="KW-1185">Reference proteome</keyword>
<evidence type="ECO:0000313" key="3">
    <source>
        <dbReference type="EMBL" id="PAA56295.1"/>
    </source>
</evidence>
<dbReference type="PROSITE" id="PS50033">
    <property type="entry name" value="UBX"/>
    <property type="match status" value="1"/>
</dbReference>
<dbReference type="AlphaFoldDB" id="A0A267E3Z8"/>
<dbReference type="PANTHER" id="PTHR23153:SF38">
    <property type="entry name" value="UBX DOMAIN-CONTAINING PROTEIN 6"/>
    <property type="match status" value="1"/>
</dbReference>
<sequence>MSAIKKWFEDKKREKKFSRIGPGQRLCDSSTQRNAQAAAAAASSASTPRLAPSASAARAGAAALARLERAEAEKKAPRPIGGLRGSGLRTEADVRQVIQQEQQDRQLAVDRFSEPVEINTDAAPVLAVKGVYFKCPLVSPESLPWEEWKPKIRQFLAEQMGQDSALCAAVAIRTLNPADRAEECAQTIAKYVNNVLANPGEQKYRRIRLGNAVFQQRVHPACESALDFLLACGFQRQAGDSGEDFLVLPPEADLEALAAALECLQTAEGIEPLLDRCTSLLEISPGSAASVANRVALPEDFYSLTPEELELERLRLRQAAESEEMLRTRQMRERERQRETRRYRFCLVRVRLPGGRLILQATFAATEQLADIYSWLRDECLEASAATAFRLVSPDKRRLDEADGRTLAELGLCPAAVLALAVSADDGAAAAASASRLRPALAALVQPLV</sequence>
<dbReference type="OrthoDB" id="49605at2759"/>
<dbReference type="GO" id="GO:0005737">
    <property type="term" value="C:cytoplasm"/>
    <property type="evidence" value="ECO:0007669"/>
    <property type="project" value="TreeGrafter"/>
</dbReference>
<gene>
    <name evidence="3" type="ORF">BOX15_Mlig006151g1</name>
</gene>
<dbReference type="Pfam" id="PF09409">
    <property type="entry name" value="PUB"/>
    <property type="match status" value="1"/>
</dbReference>
<protein>
    <recommendedName>
        <fullName evidence="2">UBX domain-containing protein</fullName>
    </recommendedName>
</protein>
<dbReference type="InterPro" id="IPR029071">
    <property type="entry name" value="Ubiquitin-like_domsf"/>
</dbReference>
<dbReference type="Proteomes" id="UP000215902">
    <property type="component" value="Unassembled WGS sequence"/>
</dbReference>
<dbReference type="InterPro" id="IPR036339">
    <property type="entry name" value="PUB-like_dom_sf"/>
</dbReference>
<evidence type="ECO:0000256" key="1">
    <source>
        <dbReference type="SAM" id="MobiDB-lite"/>
    </source>
</evidence>
<accession>A0A267E3Z8</accession>
<dbReference type="Gene3D" id="1.20.58.2190">
    <property type="match status" value="1"/>
</dbReference>
<feature type="domain" description="UBX" evidence="2">
    <location>
        <begin position="341"/>
        <end position="420"/>
    </location>
</feature>
<dbReference type="Gene3D" id="3.10.20.90">
    <property type="entry name" value="Phosphatidylinositol 3-kinase Catalytic Subunit, Chain A, domain 1"/>
    <property type="match status" value="1"/>
</dbReference>
<dbReference type="Pfam" id="PF00789">
    <property type="entry name" value="UBX"/>
    <property type="match status" value="1"/>
</dbReference>
<dbReference type="STRING" id="282301.A0A267E3Z8"/>
<dbReference type="InterPro" id="IPR001012">
    <property type="entry name" value="UBX_dom"/>
</dbReference>
<comment type="caution">
    <text evidence="3">The sequence shown here is derived from an EMBL/GenBank/DDBJ whole genome shotgun (WGS) entry which is preliminary data.</text>
</comment>
<dbReference type="EMBL" id="NIVC01002640">
    <property type="protein sequence ID" value="PAA56295.1"/>
    <property type="molecule type" value="Genomic_DNA"/>
</dbReference>
<dbReference type="InterPro" id="IPR018997">
    <property type="entry name" value="PUB_domain"/>
</dbReference>
<evidence type="ECO:0000313" key="4">
    <source>
        <dbReference type="Proteomes" id="UP000215902"/>
    </source>
</evidence>
<feature type="compositionally biased region" description="Basic and acidic residues" evidence="1">
    <location>
        <begin position="1"/>
        <end position="12"/>
    </location>
</feature>